<evidence type="ECO:0000256" key="5">
    <source>
        <dbReference type="PROSITE-ProRule" id="PRU00708"/>
    </source>
</evidence>
<dbReference type="InterPro" id="IPR002213">
    <property type="entry name" value="UDP_glucos_trans"/>
</dbReference>
<feature type="repeat" description="PPR" evidence="5">
    <location>
        <begin position="875"/>
        <end position="909"/>
    </location>
</feature>
<feature type="repeat" description="PPR" evidence="5">
    <location>
        <begin position="391"/>
        <end position="425"/>
    </location>
</feature>
<accession>A0ABC8SS19</accession>
<comment type="similarity">
    <text evidence="1">Belongs to the PPR family. P subfamily.</text>
</comment>
<feature type="repeat" description="PPR" evidence="5">
    <location>
        <begin position="286"/>
        <end position="320"/>
    </location>
</feature>
<dbReference type="SUPFAM" id="SSF48452">
    <property type="entry name" value="TPR-like"/>
    <property type="match status" value="1"/>
</dbReference>
<evidence type="ECO:0000313" key="7">
    <source>
        <dbReference type="Proteomes" id="UP001642360"/>
    </source>
</evidence>
<name>A0ABC8SS19_9AQUA</name>
<dbReference type="Gene3D" id="3.40.50.2000">
    <property type="entry name" value="Glycogen Phosphorylase B"/>
    <property type="match status" value="2"/>
</dbReference>
<dbReference type="Pfam" id="PF12854">
    <property type="entry name" value="PPR_1"/>
    <property type="match status" value="2"/>
</dbReference>
<comment type="caution">
    <text evidence="6">The sequence shown here is derived from an EMBL/GenBank/DDBJ whole genome shotgun (WGS) entry which is preliminary data.</text>
</comment>
<reference evidence="6 7" key="1">
    <citation type="submission" date="2024-02" db="EMBL/GenBank/DDBJ databases">
        <authorList>
            <person name="Vignale AGUSTIN F."/>
            <person name="Sosa J E."/>
            <person name="Modenutti C."/>
        </authorList>
    </citation>
    <scope>NUCLEOTIDE SEQUENCE [LARGE SCALE GENOMIC DNA]</scope>
</reference>
<feature type="repeat" description="PPR" evidence="5">
    <location>
        <begin position="601"/>
        <end position="635"/>
    </location>
</feature>
<dbReference type="Proteomes" id="UP001642360">
    <property type="component" value="Unassembled WGS sequence"/>
</dbReference>
<dbReference type="InterPro" id="IPR011990">
    <property type="entry name" value="TPR-like_helical_dom_sf"/>
</dbReference>
<feature type="repeat" description="PPR" evidence="5">
    <location>
        <begin position="531"/>
        <end position="565"/>
    </location>
</feature>
<sequence>MNGVLTVAANTMIRLSGIIKSQSPPLGQFNLFPLIKPFSLSSSPIPQTLGSDPIEPPLDLSSQLLSLLAHFNWQKHPSLKKLIPSISPTLLATFFIQNPNLNPQAALSFFNFLSQKPTFKPNVHAYSSLLQILIPNKFFSVSEKLRISMIKAMESPEDAHFVLNVLKKMNNSDDAFKFKLSIRCYNTMLMNLSRFLMIDEMKCVYLEMLDDKVCPNIYTFNALVNGYCKLGNVGEAELYVSKILQAGLSPDTHTYTSLILGHCRNKDVDSAFRVFKVMPQMGLRRNEVSYNNLIHGFCELGRIDEAIRFFDQMGEDNCCPNVRTYTVLIYALCGIGRKVEALNLFKEMTEKGCEPNVHTYTVLIDGMCKDKKLDEARDLLNVMSEKGLVANVVTYNAFIDGYCKAGMIDAALEVVDLMESNSCSPNVRTYNELICGLCKAKKVHKAMALLTKMLERKLSPNLISYNLLIHGQCEVGNIDCAFRLLILVNENGLVPDQWAYGALVDALCKKRRTEEAHTLFDSLKEKGVKTNEVIYTSLIDGYCRAEKTDVALTLFERMLKEECLPNSSTYNVLIDGLCKESKVHEASLLLERMVNVGVKPTVVTYTILIDQMLKEYAFDNAYRVYNQMLSLGYKPDVCTYTSFLLAYCNQGKLKEAEDVMSKMSEEGVLPDLKTYTVLIDAYGRSGLTHRAFEVLKCMVDSGCEPSPYTYSVLVKHLSNEKHMKESGKRIGLEPNKNVPSINIADVWKIMEFDTALELFEKMIEHGCSPTVNTYNALISGLCREGRFQEAWRLVGHMKNKGLSPCEDMYNSLLNCYCKLGMYEEAVGLLDTIVGLGLLPHLESYKLLICGLYDEGNNEKAMAVFSSLLQCGFNHDEVAWKLLIDGLLMRGLVDRCSELVDVMEEKGCHLNTQTYSMLIEGLNDRTNEISKECLKRSILHNSHDGNSYTSKVNYQHSSVGVLYILDLLVCEGDFEEGELPSCPFGDCNGELSSVHTDSLRSSSGFRIDQLQLATPTTRKVVRDMASYFIGNKRSKSQLESAPRIVRSNNTDLTGKKIEQQCAMGDLQGSSATIQATIDGFASSFYGCMMHRKEQKSRVLEKRDRERESMVKADKLHVVVFPWLAFGHIIPFLELSKLIAGKCHKVSFISTPRNIDQLPKFPPNSAPLLSLVKLPVSQVDNFPEHAEATIDVPYDKVQYLKKAFDGLQTELTQFLKISNPDWIIYDFTSHWLPQIASQLGIALAFFSTVNAWSGAFFGSAITMANSADYRTKLEDFTVAPKWVPFPSFIAFRLHEIKRLYNSVDDNISGILDASHFGKTVMGCDVFLIRSCTELEPNWLDLLQELQHKPVVPVALGSEVTPSQAELTELALGLELCGLLFFWALRKQHDLANSFELPDGILAHDSVGVFVTHCGWSSVIEGLQFGRPLIMLPYLGDQGLIASAMEEKKVGIEIPRNEEDGSFTRNSVAESLSLVVVNVEGRTYREKAKEMKTTFGDKDLHSQYIDKLVEYLKKHRHLPTDD</sequence>
<keyword evidence="3" id="KW-0808">Transferase</keyword>
<feature type="repeat" description="PPR" evidence="5">
    <location>
        <begin position="805"/>
        <end position="839"/>
    </location>
</feature>
<dbReference type="Pfam" id="PF00201">
    <property type="entry name" value="UDPGT"/>
    <property type="match status" value="1"/>
</dbReference>
<feature type="repeat" description="PPR" evidence="5">
    <location>
        <begin position="216"/>
        <end position="250"/>
    </location>
</feature>
<dbReference type="FunFam" id="3.40.50.2000:FF:000088">
    <property type="entry name" value="Glycosyltransferase"/>
    <property type="match status" value="1"/>
</dbReference>
<dbReference type="GO" id="GO:0016757">
    <property type="term" value="F:glycosyltransferase activity"/>
    <property type="evidence" value="ECO:0007669"/>
    <property type="project" value="UniProtKB-KW"/>
</dbReference>
<feature type="repeat" description="PPR" evidence="5">
    <location>
        <begin position="566"/>
        <end position="600"/>
    </location>
</feature>
<evidence type="ECO:0000256" key="1">
    <source>
        <dbReference type="ARBA" id="ARBA00007626"/>
    </source>
</evidence>
<gene>
    <name evidence="6" type="ORF">ILEXP_LOCUS28648</name>
</gene>
<dbReference type="FunFam" id="1.25.40.10:FF:000558">
    <property type="entry name" value="Pentatricopeptide repeat-containing protein At5g39710"/>
    <property type="match status" value="1"/>
</dbReference>
<feature type="repeat" description="PPR" evidence="5">
    <location>
        <begin position="496"/>
        <end position="530"/>
    </location>
</feature>
<dbReference type="Gene3D" id="1.25.40.10">
    <property type="entry name" value="Tetratricopeptide repeat domain"/>
    <property type="match status" value="8"/>
</dbReference>
<evidence type="ECO:0000313" key="6">
    <source>
        <dbReference type="EMBL" id="CAK9159934.1"/>
    </source>
</evidence>
<feature type="repeat" description="PPR" evidence="5">
    <location>
        <begin position="671"/>
        <end position="705"/>
    </location>
</feature>
<feature type="repeat" description="PPR" evidence="5">
    <location>
        <begin position="461"/>
        <end position="495"/>
    </location>
</feature>
<dbReference type="EMBL" id="CAUOFW020003425">
    <property type="protein sequence ID" value="CAK9159934.1"/>
    <property type="molecule type" value="Genomic_DNA"/>
</dbReference>
<feature type="repeat" description="PPR" evidence="5">
    <location>
        <begin position="356"/>
        <end position="390"/>
    </location>
</feature>
<organism evidence="6 7">
    <name type="scientific">Ilex paraguariensis</name>
    <name type="common">yerba mate</name>
    <dbReference type="NCBI Taxonomy" id="185542"/>
    <lineage>
        <taxon>Eukaryota</taxon>
        <taxon>Viridiplantae</taxon>
        <taxon>Streptophyta</taxon>
        <taxon>Embryophyta</taxon>
        <taxon>Tracheophyta</taxon>
        <taxon>Spermatophyta</taxon>
        <taxon>Magnoliopsida</taxon>
        <taxon>eudicotyledons</taxon>
        <taxon>Gunneridae</taxon>
        <taxon>Pentapetalae</taxon>
        <taxon>asterids</taxon>
        <taxon>campanulids</taxon>
        <taxon>Aquifoliales</taxon>
        <taxon>Aquifoliaceae</taxon>
        <taxon>Ilex</taxon>
    </lineage>
</organism>
<keyword evidence="7" id="KW-1185">Reference proteome</keyword>
<evidence type="ECO:0000256" key="2">
    <source>
        <dbReference type="ARBA" id="ARBA00022676"/>
    </source>
</evidence>
<dbReference type="PROSITE" id="PS51375">
    <property type="entry name" value="PPR"/>
    <property type="match status" value="17"/>
</dbReference>
<protein>
    <submittedName>
        <fullName evidence="6">Uncharacterized protein</fullName>
    </submittedName>
</protein>
<dbReference type="PANTHER" id="PTHR47934:SF6">
    <property type="entry name" value="MITOCHONDRIAL GROUP I INTRON SPLICING FACTOR CCM1-RELATED"/>
    <property type="match status" value="1"/>
</dbReference>
<feature type="repeat" description="PPR" evidence="5">
    <location>
        <begin position="636"/>
        <end position="670"/>
    </location>
</feature>
<feature type="repeat" description="PPR" evidence="5">
    <location>
        <begin position="770"/>
        <end position="804"/>
    </location>
</feature>
<evidence type="ECO:0000256" key="3">
    <source>
        <dbReference type="ARBA" id="ARBA00022679"/>
    </source>
</evidence>
<feature type="repeat" description="PPR" evidence="5">
    <location>
        <begin position="251"/>
        <end position="285"/>
    </location>
</feature>
<dbReference type="PANTHER" id="PTHR47934">
    <property type="entry name" value="PENTATRICOPEPTIDE REPEAT-CONTAINING PROTEIN PET309, MITOCHONDRIAL"/>
    <property type="match status" value="1"/>
</dbReference>
<dbReference type="Pfam" id="PF13041">
    <property type="entry name" value="PPR_2"/>
    <property type="match status" value="7"/>
</dbReference>
<feature type="repeat" description="PPR" evidence="5">
    <location>
        <begin position="426"/>
        <end position="460"/>
    </location>
</feature>
<dbReference type="Pfam" id="PF01535">
    <property type="entry name" value="PPR"/>
    <property type="match status" value="4"/>
</dbReference>
<dbReference type="CDD" id="cd03784">
    <property type="entry name" value="GT1_Gtf-like"/>
    <property type="match status" value="1"/>
</dbReference>
<proteinExistence type="inferred from homology"/>
<dbReference type="SUPFAM" id="SSF81901">
    <property type="entry name" value="HCP-like"/>
    <property type="match status" value="1"/>
</dbReference>
<dbReference type="InterPro" id="IPR002885">
    <property type="entry name" value="PPR_rpt"/>
</dbReference>
<keyword evidence="2" id="KW-0328">Glycosyltransferase</keyword>
<dbReference type="SUPFAM" id="SSF53756">
    <property type="entry name" value="UDP-Glycosyltransferase/glycogen phosphorylase"/>
    <property type="match status" value="1"/>
</dbReference>
<dbReference type="NCBIfam" id="TIGR00756">
    <property type="entry name" value="PPR"/>
    <property type="match status" value="15"/>
</dbReference>
<dbReference type="InterPro" id="IPR051114">
    <property type="entry name" value="Mito_RNA_Proc_CCM1"/>
</dbReference>
<feature type="repeat" description="PPR" evidence="5">
    <location>
        <begin position="321"/>
        <end position="355"/>
    </location>
</feature>
<keyword evidence="4" id="KW-0677">Repeat</keyword>
<evidence type="ECO:0000256" key="4">
    <source>
        <dbReference type="ARBA" id="ARBA00022737"/>
    </source>
</evidence>